<dbReference type="SMART" id="SM00671">
    <property type="entry name" value="SEL1"/>
    <property type="match status" value="7"/>
</dbReference>
<dbReference type="EMBL" id="QEPW01000006">
    <property type="protein sequence ID" value="RDE92619.1"/>
    <property type="molecule type" value="Genomic_DNA"/>
</dbReference>
<dbReference type="InterPro" id="IPR006597">
    <property type="entry name" value="Sel1-like"/>
</dbReference>
<dbReference type="InterPro" id="IPR011990">
    <property type="entry name" value="TPR-like_helical_dom_sf"/>
</dbReference>
<sequence length="423" mass="47654">MIDIIALLIATAVIDSPLSHTSAAATSSALKLTISAPAPMTPEQRLEKTKALYEKGFDYEYGITKTVDRTLANKFLKEAADLGHADALFFLAMNAVESGDLEQARAYAGSAIELGNMAGKYILAEISEQEYLGDTEELYKAGFKALKEKVEQGDLHYSNVLGYAYRFGIGTEENIKQAIKVFTPSAEQGNAMSLGHLSEIYLEQDKIEKAKPLMLKAAEKNNDVAQYNLGYSIYEAGSEESLYWLNKAAENNNLQAIMYLASYYHNQDIKKAIYYYQKGAELNDSQAMLELSYLYENGEGVEKDDKKALELLEEAFRLQNLEAMNELSIRYLEGRGVERNYEMAEALFNNIIALDESLSEKEKASYNVYYQLAERYEEFAKDDNAALDAYKQGYEIEKKETKRDNKKIKAKIKALEAKLNQKK</sequence>
<evidence type="ECO:0000313" key="2">
    <source>
        <dbReference type="EMBL" id="RDE92619.1"/>
    </source>
</evidence>
<evidence type="ECO:0000313" key="3">
    <source>
        <dbReference type="Proteomes" id="UP000253910"/>
    </source>
</evidence>
<gene>
    <name evidence="2" type="ORF">DPV87_04405</name>
</gene>
<protein>
    <submittedName>
        <fullName evidence="2">Sel1 repeat family protein</fullName>
    </submittedName>
</protein>
<reference evidence="2 3" key="1">
    <citation type="submission" date="2018-05" db="EMBL/GenBank/DDBJ databases">
        <title>Draft Genome Sequences for a Diverse set of 7 Haemophilus Species.</title>
        <authorList>
            <person name="Nichols M."/>
            <person name="Topaz N."/>
            <person name="Wang X."/>
            <person name="Wang X."/>
            <person name="Boxrud D."/>
        </authorList>
    </citation>
    <scope>NUCLEOTIDE SEQUENCE [LARGE SCALE GENOMIC DNA]</scope>
    <source>
        <strain evidence="2 3">C2008001710</strain>
    </source>
</reference>
<dbReference type="Proteomes" id="UP000253910">
    <property type="component" value="Unassembled WGS sequence"/>
</dbReference>
<organism evidence="2 3">
    <name type="scientific">Haemophilus parainfluenzae</name>
    <dbReference type="NCBI Taxonomy" id="729"/>
    <lineage>
        <taxon>Bacteria</taxon>
        <taxon>Pseudomonadati</taxon>
        <taxon>Pseudomonadota</taxon>
        <taxon>Gammaproteobacteria</taxon>
        <taxon>Pasteurellales</taxon>
        <taxon>Pasteurellaceae</taxon>
        <taxon>Haemophilus</taxon>
    </lineage>
</organism>
<dbReference type="PANTHER" id="PTHR11102:SF160">
    <property type="entry name" value="ERAD-ASSOCIATED E3 UBIQUITIN-PROTEIN LIGASE COMPONENT HRD3"/>
    <property type="match status" value="1"/>
</dbReference>
<proteinExistence type="predicted"/>
<dbReference type="Gene3D" id="1.25.40.10">
    <property type="entry name" value="Tetratricopeptide repeat domain"/>
    <property type="match status" value="1"/>
</dbReference>
<keyword evidence="1" id="KW-0175">Coiled coil</keyword>
<dbReference type="AlphaFoldDB" id="A0A369Z0U6"/>
<dbReference type="InterPro" id="IPR050767">
    <property type="entry name" value="Sel1_AlgK"/>
</dbReference>
<feature type="coiled-coil region" evidence="1">
    <location>
        <begin position="391"/>
        <end position="418"/>
    </location>
</feature>
<dbReference type="Pfam" id="PF08238">
    <property type="entry name" value="Sel1"/>
    <property type="match status" value="8"/>
</dbReference>
<name>A0A369Z0U6_HAEPA</name>
<dbReference type="SUPFAM" id="SSF81901">
    <property type="entry name" value="HCP-like"/>
    <property type="match status" value="3"/>
</dbReference>
<dbReference type="PANTHER" id="PTHR11102">
    <property type="entry name" value="SEL-1-LIKE PROTEIN"/>
    <property type="match status" value="1"/>
</dbReference>
<accession>A0A369Z0U6</accession>
<comment type="caution">
    <text evidence="2">The sequence shown here is derived from an EMBL/GenBank/DDBJ whole genome shotgun (WGS) entry which is preliminary data.</text>
</comment>
<evidence type="ECO:0000256" key="1">
    <source>
        <dbReference type="SAM" id="Coils"/>
    </source>
</evidence>